<evidence type="ECO:0000256" key="1">
    <source>
        <dbReference type="SAM" id="MobiDB-lite"/>
    </source>
</evidence>
<protein>
    <submittedName>
        <fullName evidence="2">Uncharacterized protein</fullName>
    </submittedName>
</protein>
<gene>
    <name evidence="2" type="ORF">SVIM_LOCUS263024</name>
</gene>
<accession>A0A6N2LNJ8</accession>
<feature type="region of interest" description="Disordered" evidence="1">
    <location>
        <begin position="16"/>
        <end position="35"/>
    </location>
</feature>
<organism evidence="2">
    <name type="scientific">Salix viminalis</name>
    <name type="common">Common osier</name>
    <name type="synonym">Basket willow</name>
    <dbReference type="NCBI Taxonomy" id="40686"/>
    <lineage>
        <taxon>Eukaryota</taxon>
        <taxon>Viridiplantae</taxon>
        <taxon>Streptophyta</taxon>
        <taxon>Embryophyta</taxon>
        <taxon>Tracheophyta</taxon>
        <taxon>Spermatophyta</taxon>
        <taxon>Magnoliopsida</taxon>
        <taxon>eudicotyledons</taxon>
        <taxon>Gunneridae</taxon>
        <taxon>Pentapetalae</taxon>
        <taxon>rosids</taxon>
        <taxon>fabids</taxon>
        <taxon>Malpighiales</taxon>
        <taxon>Salicaceae</taxon>
        <taxon>Saliceae</taxon>
        <taxon>Salix</taxon>
    </lineage>
</organism>
<name>A0A6N2LNJ8_SALVM</name>
<proteinExistence type="predicted"/>
<dbReference type="EMBL" id="CAADRP010001596">
    <property type="protein sequence ID" value="VFU43198.1"/>
    <property type="molecule type" value="Genomic_DNA"/>
</dbReference>
<reference evidence="2" key="1">
    <citation type="submission" date="2019-03" db="EMBL/GenBank/DDBJ databases">
        <authorList>
            <person name="Mank J."/>
            <person name="Almeida P."/>
        </authorList>
    </citation>
    <scope>NUCLEOTIDE SEQUENCE</scope>
    <source>
        <strain evidence="2">78183</strain>
    </source>
</reference>
<dbReference type="AlphaFoldDB" id="A0A6N2LNJ8"/>
<evidence type="ECO:0000313" key="2">
    <source>
        <dbReference type="EMBL" id="VFU43198.1"/>
    </source>
</evidence>
<sequence length="104" mass="12040">MEVQILWLKNTLQTDGNGGSKPYEHIKNRQGKGVTDSSKIEDTRIVIDQCQIFIPCSCTILRIWLCYVHLSVDMIEQFDLARHSSNKLGVFHFLAKITKHKWHS</sequence>